<dbReference type="Pfam" id="PF10471">
    <property type="entry name" value="ANAPC_CDC26"/>
    <property type="match status" value="1"/>
</dbReference>
<organism evidence="3 4">
    <name type="scientific">Chloropicon roscoffensis</name>
    <dbReference type="NCBI Taxonomy" id="1461544"/>
    <lineage>
        <taxon>Eukaryota</taxon>
        <taxon>Viridiplantae</taxon>
        <taxon>Chlorophyta</taxon>
        <taxon>Chloropicophyceae</taxon>
        <taxon>Chloropicales</taxon>
        <taxon>Chloropicaceae</taxon>
        <taxon>Chloropicon</taxon>
    </lineage>
</organism>
<proteinExistence type="predicted"/>
<sequence length="62" mass="6934">MLRRKPTRIELRAEDKQEYEELKKLAAKNGGASQSAANEQGLESPRKHPESRAARIGLSTDD</sequence>
<reference evidence="3 4" key="1">
    <citation type="submission" date="2024-03" db="EMBL/GenBank/DDBJ databases">
        <title>Complete genome sequence of the green alga Chloropicon roscoffensis RCC1871.</title>
        <authorList>
            <person name="Lemieux C."/>
            <person name="Pombert J.-F."/>
            <person name="Otis C."/>
            <person name="Turmel M."/>
        </authorList>
    </citation>
    <scope>NUCLEOTIDE SEQUENCE [LARGE SCALE GENOMIC DNA]</scope>
    <source>
        <strain evidence="3 4">RCC1871</strain>
    </source>
</reference>
<feature type="compositionally biased region" description="Basic and acidic residues" evidence="2">
    <location>
        <begin position="44"/>
        <end position="53"/>
    </location>
</feature>
<evidence type="ECO:0000256" key="2">
    <source>
        <dbReference type="SAM" id="MobiDB-lite"/>
    </source>
</evidence>
<dbReference type="InterPro" id="IPR018860">
    <property type="entry name" value="APC_suCDC26"/>
</dbReference>
<feature type="region of interest" description="Disordered" evidence="2">
    <location>
        <begin position="25"/>
        <end position="62"/>
    </location>
</feature>
<keyword evidence="4" id="KW-1185">Reference proteome</keyword>
<keyword evidence="1" id="KW-0833">Ubl conjugation pathway</keyword>
<dbReference type="AlphaFoldDB" id="A0AAX4PE00"/>
<evidence type="ECO:0000313" key="4">
    <source>
        <dbReference type="Proteomes" id="UP001472866"/>
    </source>
</evidence>
<evidence type="ECO:0008006" key="5">
    <source>
        <dbReference type="Google" id="ProtNLM"/>
    </source>
</evidence>
<evidence type="ECO:0000256" key="1">
    <source>
        <dbReference type="ARBA" id="ARBA00022786"/>
    </source>
</evidence>
<dbReference type="GO" id="GO:0005680">
    <property type="term" value="C:anaphase-promoting complex"/>
    <property type="evidence" value="ECO:0007669"/>
    <property type="project" value="InterPro"/>
</dbReference>
<accession>A0AAX4PE00</accession>
<dbReference type="GO" id="GO:0031145">
    <property type="term" value="P:anaphase-promoting complex-dependent catabolic process"/>
    <property type="evidence" value="ECO:0007669"/>
    <property type="project" value="InterPro"/>
</dbReference>
<dbReference type="EMBL" id="CP151508">
    <property type="protein sequence ID" value="WZN63991.1"/>
    <property type="molecule type" value="Genomic_DNA"/>
</dbReference>
<gene>
    <name evidence="3" type="ORF">HKI87_08g55450</name>
</gene>
<evidence type="ECO:0000313" key="3">
    <source>
        <dbReference type="EMBL" id="WZN63991.1"/>
    </source>
</evidence>
<name>A0AAX4PE00_9CHLO</name>
<protein>
    <recommendedName>
        <fullName evidence="5">Anaphase-promoting complex subunit CDC26</fullName>
    </recommendedName>
</protein>
<dbReference type="Proteomes" id="UP001472866">
    <property type="component" value="Chromosome 08"/>
</dbReference>